<protein>
    <submittedName>
        <fullName evidence="1">Uncharacterized protein</fullName>
    </submittedName>
</protein>
<gene>
    <name evidence="1" type="ORF">LCGC14_0397160</name>
</gene>
<comment type="caution">
    <text evidence="1">The sequence shown here is derived from an EMBL/GenBank/DDBJ whole genome shotgun (WGS) entry which is preliminary data.</text>
</comment>
<proteinExistence type="predicted"/>
<evidence type="ECO:0000313" key="1">
    <source>
        <dbReference type="EMBL" id="KKN73768.1"/>
    </source>
</evidence>
<name>A0A0F9W6Y2_9ZZZZ</name>
<reference evidence="1" key="1">
    <citation type="journal article" date="2015" name="Nature">
        <title>Complex archaea that bridge the gap between prokaryotes and eukaryotes.</title>
        <authorList>
            <person name="Spang A."/>
            <person name="Saw J.H."/>
            <person name="Jorgensen S.L."/>
            <person name="Zaremba-Niedzwiedzka K."/>
            <person name="Martijn J."/>
            <person name="Lind A.E."/>
            <person name="van Eijk R."/>
            <person name="Schleper C."/>
            <person name="Guy L."/>
            <person name="Ettema T.J."/>
        </authorList>
    </citation>
    <scope>NUCLEOTIDE SEQUENCE</scope>
</reference>
<dbReference type="AlphaFoldDB" id="A0A0F9W6Y2"/>
<dbReference type="EMBL" id="LAZR01000337">
    <property type="protein sequence ID" value="KKN73768.1"/>
    <property type="molecule type" value="Genomic_DNA"/>
</dbReference>
<organism evidence="1">
    <name type="scientific">marine sediment metagenome</name>
    <dbReference type="NCBI Taxonomy" id="412755"/>
    <lineage>
        <taxon>unclassified sequences</taxon>
        <taxon>metagenomes</taxon>
        <taxon>ecological metagenomes</taxon>
    </lineage>
</organism>
<accession>A0A0F9W6Y2</accession>
<sequence>MTLEEQLEQVIGDAGYAFDPHDFDVELAAEAVVGLLRQGSTVRVKNAKMPNRSEILAHTIPQIDEGVYVLVLLEAQEP</sequence>